<proteinExistence type="predicted"/>
<dbReference type="EMBL" id="JBHUGF010000011">
    <property type="protein sequence ID" value="MFD1992619.1"/>
    <property type="molecule type" value="Genomic_DNA"/>
</dbReference>
<accession>A0ABW4V047</accession>
<keyword evidence="3" id="KW-1185">Reference proteome</keyword>
<name>A0ABW4V047_9BACL</name>
<comment type="caution">
    <text evidence="2">The sequence shown here is derived from an EMBL/GenBank/DDBJ whole genome shotgun (WGS) entry which is preliminary data.</text>
</comment>
<dbReference type="Proteomes" id="UP001597403">
    <property type="component" value="Unassembled WGS sequence"/>
</dbReference>
<gene>
    <name evidence="2" type="ORF">ACFSGI_21810</name>
</gene>
<reference evidence="3" key="1">
    <citation type="journal article" date="2019" name="Int. J. Syst. Evol. Microbiol.">
        <title>The Global Catalogue of Microorganisms (GCM) 10K type strain sequencing project: providing services to taxonomists for standard genome sequencing and annotation.</title>
        <authorList>
            <consortium name="The Broad Institute Genomics Platform"/>
            <consortium name="The Broad Institute Genome Sequencing Center for Infectious Disease"/>
            <person name="Wu L."/>
            <person name="Ma J."/>
        </authorList>
    </citation>
    <scope>NUCLEOTIDE SEQUENCE [LARGE SCALE GENOMIC DNA]</scope>
    <source>
        <strain evidence="3">CGMCC 1.15067</strain>
    </source>
</reference>
<organism evidence="2 3">
    <name type="scientific">Paenibacillus nicotianae</name>
    <dbReference type="NCBI Taxonomy" id="1526551"/>
    <lineage>
        <taxon>Bacteria</taxon>
        <taxon>Bacillati</taxon>
        <taxon>Bacillota</taxon>
        <taxon>Bacilli</taxon>
        <taxon>Bacillales</taxon>
        <taxon>Paenibacillaceae</taxon>
        <taxon>Paenibacillus</taxon>
    </lineage>
</organism>
<evidence type="ECO:0000313" key="2">
    <source>
        <dbReference type="EMBL" id="MFD1992619.1"/>
    </source>
</evidence>
<feature type="region of interest" description="Disordered" evidence="1">
    <location>
        <begin position="55"/>
        <end position="102"/>
    </location>
</feature>
<protein>
    <submittedName>
        <fullName evidence="2">Uncharacterized protein</fullName>
    </submittedName>
</protein>
<sequence length="191" mass="19699">MKKYATWLMATATIGIGIWVGSSFITISDASSQLGSADDPVVTKSYVDQQIQKALGGSSSSSVGNTSNNNSSSKNNTPAPVAPPVSTAPTPTTPSVTPSTTMTTKVVEIRPGKKLIAAAGTEVIVRTGKAVVYSSDKNGILDLTAGSEMGGSQAIPNNHLLLFPRDGRGVEVALTQGYNATVLVIGDYKIQ</sequence>
<dbReference type="RefSeq" id="WP_204826295.1">
    <property type="nucleotide sequence ID" value="NZ_JBHUGF010000011.1"/>
</dbReference>
<evidence type="ECO:0000256" key="1">
    <source>
        <dbReference type="SAM" id="MobiDB-lite"/>
    </source>
</evidence>
<feature type="compositionally biased region" description="Low complexity" evidence="1">
    <location>
        <begin position="56"/>
        <end position="102"/>
    </location>
</feature>
<evidence type="ECO:0000313" key="3">
    <source>
        <dbReference type="Proteomes" id="UP001597403"/>
    </source>
</evidence>